<evidence type="ECO:0000313" key="1">
    <source>
        <dbReference type="EMBL" id="KAI9903702.1"/>
    </source>
</evidence>
<sequence>MSLGRCFAGHPMSHKLDMAQKYGFAGVEVFYEDLLDMTSCDEPSAAAQLSAARSLRRMCEARGLGVACLQPFMHYGGEVDRRAHRRRVEEFRVFVAVARELGTDLVVLPSSFLPAEQVTEDLGVIVEDLKEVADIAAAQTPVVKVAYEALAWGTRVDTWEGSWEVVRRVGRDNFGICFDSFNLAGRIYADPASATGRTGDDAEEAVAASVRRMLAEVDPAKVFAVQVADAERLGEPLVKGHAFYDEEQPCRMSWSRNCRLLYGEGYLPCREVLDAVVNGLGYEGWLSFEVFNRRLAERDGGVPEEMAARGARSWARMVEELSLKVEGRDGDGDAAQRDVQARL</sequence>
<dbReference type="Proteomes" id="UP001163324">
    <property type="component" value="Chromosome 1"/>
</dbReference>
<reference evidence="1" key="1">
    <citation type="submission" date="2022-10" db="EMBL/GenBank/DDBJ databases">
        <title>Complete Genome of Trichothecium roseum strain YXFP-22015, a Plant Pathogen Isolated from Citrus.</title>
        <authorList>
            <person name="Wang Y."/>
            <person name="Zhu L."/>
        </authorList>
    </citation>
    <scope>NUCLEOTIDE SEQUENCE</scope>
    <source>
        <strain evidence="1">YXFP-22015</strain>
    </source>
</reference>
<keyword evidence="2" id="KW-1185">Reference proteome</keyword>
<protein>
    <submittedName>
        <fullName evidence="1">Uncharacterized protein</fullName>
    </submittedName>
</protein>
<evidence type="ECO:0000313" key="2">
    <source>
        <dbReference type="Proteomes" id="UP001163324"/>
    </source>
</evidence>
<proteinExistence type="predicted"/>
<dbReference type="EMBL" id="CM047940">
    <property type="protein sequence ID" value="KAI9903702.1"/>
    <property type="molecule type" value="Genomic_DNA"/>
</dbReference>
<name>A0ACC0VB92_9HYPO</name>
<organism evidence="1 2">
    <name type="scientific">Trichothecium roseum</name>
    <dbReference type="NCBI Taxonomy" id="47278"/>
    <lineage>
        <taxon>Eukaryota</taxon>
        <taxon>Fungi</taxon>
        <taxon>Dikarya</taxon>
        <taxon>Ascomycota</taxon>
        <taxon>Pezizomycotina</taxon>
        <taxon>Sordariomycetes</taxon>
        <taxon>Hypocreomycetidae</taxon>
        <taxon>Hypocreales</taxon>
        <taxon>Hypocreales incertae sedis</taxon>
        <taxon>Trichothecium</taxon>
    </lineage>
</organism>
<gene>
    <name evidence="1" type="ORF">N3K66_000231</name>
</gene>
<comment type="caution">
    <text evidence="1">The sequence shown here is derived from an EMBL/GenBank/DDBJ whole genome shotgun (WGS) entry which is preliminary data.</text>
</comment>
<accession>A0ACC0VB92</accession>